<protein>
    <submittedName>
        <fullName evidence="1">Uncharacterized protein</fullName>
    </submittedName>
</protein>
<accession>A0A670KFM9</accession>
<reference evidence="1 2" key="1">
    <citation type="journal article" date="2019" name="Proc. Natl. Acad. Sci. U.S.A.">
        <title>Regulatory changes in pterin and carotenoid genes underlie balanced color polymorphisms in the wall lizard.</title>
        <authorList>
            <person name="Andrade P."/>
            <person name="Pinho C."/>
            <person name="Perez I de Lanuza G."/>
            <person name="Afonso S."/>
            <person name="Brejcha J."/>
            <person name="Rubin C.J."/>
            <person name="Wallerman O."/>
            <person name="Pereira P."/>
            <person name="Sabatino S.J."/>
            <person name="Bellati A."/>
            <person name="Pellitteri-Rosa D."/>
            <person name="Bosakova Z."/>
            <person name="Bunikis I."/>
            <person name="Carretero M.A."/>
            <person name="Feiner N."/>
            <person name="Marsik P."/>
            <person name="Pauperio F."/>
            <person name="Salvi D."/>
            <person name="Soler L."/>
            <person name="While G.M."/>
            <person name="Uller T."/>
            <person name="Font E."/>
            <person name="Andersson L."/>
            <person name="Carneiro M."/>
        </authorList>
    </citation>
    <scope>NUCLEOTIDE SEQUENCE</scope>
</reference>
<dbReference type="Ensembl" id="ENSPMRT00000038390.1">
    <property type="protein sequence ID" value="ENSPMRP00000036228.1"/>
    <property type="gene ID" value="ENSPMRG00000023404.1"/>
</dbReference>
<dbReference type="AlphaFoldDB" id="A0A670KFM9"/>
<sequence>MPWDRFGAATSPWKGAAGMADNIYFAALTMGDAWLGNLALWCCWLCRCTPQHPCTECLSASEKIPAHGCAPQCAHPGSGRKRKEEFRRYGRYEQMTVHSESRECLEIRLGFAGHHLPYVHRSDMDWGEQWPSKS</sequence>
<dbReference type="Proteomes" id="UP000472272">
    <property type="component" value="Chromosome 15"/>
</dbReference>
<organism evidence="1 2">
    <name type="scientific">Podarcis muralis</name>
    <name type="common">Wall lizard</name>
    <name type="synonym">Lacerta muralis</name>
    <dbReference type="NCBI Taxonomy" id="64176"/>
    <lineage>
        <taxon>Eukaryota</taxon>
        <taxon>Metazoa</taxon>
        <taxon>Chordata</taxon>
        <taxon>Craniata</taxon>
        <taxon>Vertebrata</taxon>
        <taxon>Euteleostomi</taxon>
        <taxon>Lepidosauria</taxon>
        <taxon>Squamata</taxon>
        <taxon>Bifurcata</taxon>
        <taxon>Unidentata</taxon>
        <taxon>Episquamata</taxon>
        <taxon>Laterata</taxon>
        <taxon>Lacertibaenia</taxon>
        <taxon>Lacertidae</taxon>
        <taxon>Podarcis</taxon>
    </lineage>
</organism>
<keyword evidence="2" id="KW-1185">Reference proteome</keyword>
<proteinExistence type="predicted"/>
<evidence type="ECO:0000313" key="1">
    <source>
        <dbReference type="Ensembl" id="ENSPMRP00000036228.1"/>
    </source>
</evidence>
<reference evidence="1" key="3">
    <citation type="submission" date="2025-09" db="UniProtKB">
        <authorList>
            <consortium name="Ensembl"/>
        </authorList>
    </citation>
    <scope>IDENTIFICATION</scope>
</reference>
<evidence type="ECO:0000313" key="2">
    <source>
        <dbReference type="Proteomes" id="UP000472272"/>
    </source>
</evidence>
<name>A0A670KFM9_PODMU</name>
<reference evidence="1" key="2">
    <citation type="submission" date="2025-08" db="UniProtKB">
        <authorList>
            <consortium name="Ensembl"/>
        </authorList>
    </citation>
    <scope>IDENTIFICATION</scope>
</reference>